<feature type="compositionally biased region" description="Low complexity" evidence="1">
    <location>
        <begin position="233"/>
        <end position="243"/>
    </location>
</feature>
<dbReference type="Proteomes" id="UP000225706">
    <property type="component" value="Unassembled WGS sequence"/>
</dbReference>
<reference evidence="3" key="1">
    <citation type="journal article" date="2017" name="bioRxiv">
        <title>Comparative analysis of the genomes of Stylophora pistillata and Acropora digitifera provides evidence for extensive differences between species of corals.</title>
        <authorList>
            <person name="Voolstra C.R."/>
            <person name="Li Y."/>
            <person name="Liew Y.J."/>
            <person name="Baumgarten S."/>
            <person name="Zoccola D."/>
            <person name="Flot J.-F."/>
            <person name="Tambutte S."/>
            <person name="Allemand D."/>
            <person name="Aranda M."/>
        </authorList>
    </citation>
    <scope>NUCLEOTIDE SEQUENCE [LARGE SCALE GENOMIC DNA]</scope>
</reference>
<dbReference type="AlphaFoldDB" id="A0A2B4RHA4"/>
<evidence type="ECO:0000313" key="2">
    <source>
        <dbReference type="EMBL" id="PFX15632.1"/>
    </source>
</evidence>
<organism evidence="2 3">
    <name type="scientific">Stylophora pistillata</name>
    <name type="common">Smooth cauliflower coral</name>
    <dbReference type="NCBI Taxonomy" id="50429"/>
    <lineage>
        <taxon>Eukaryota</taxon>
        <taxon>Metazoa</taxon>
        <taxon>Cnidaria</taxon>
        <taxon>Anthozoa</taxon>
        <taxon>Hexacorallia</taxon>
        <taxon>Scleractinia</taxon>
        <taxon>Astrocoeniina</taxon>
        <taxon>Pocilloporidae</taxon>
        <taxon>Stylophora</taxon>
    </lineage>
</organism>
<gene>
    <name evidence="2" type="ORF">AWC38_SpisGene20140</name>
</gene>
<feature type="compositionally biased region" description="Pro residues" evidence="1">
    <location>
        <begin position="219"/>
        <end position="231"/>
    </location>
</feature>
<sequence length="556" mass="58985">MMLTMTQIKRIQKAASQGKGVDLKISKTQIRKVVQKGGSLFSSLLTRGAKLLPKAMNLATKALSGLATGALSSLGNSATDKILGSGIQSGGFIIPNSKIQQLITHKNLLTAKQKQDILNALQSGRELRIKPTKKQSGGFLGTLLASIGVPILLKALTGNGLQNRKYPPGGGGLQNRKYPPGGGGLRNRPSCIVDHTMGVFDGEHNTNHTQESSSKQGPEGPPGPPGEPGPTGPKGDTGPTGPKGDTGDAASVDLSNYLDRTKAGNILKALAFTSSHGADRQISGLSDQSLNGTAAVNLNKLNTEVGKKADISTAINGLTAKLDTTTFRQSIATKPNITAVMLLSGSQKMTGDIDLNGNENYVDHCTTTVTNLATTKLNKAGDAMTGNLNLGNNKAINSAAPSGGNDLCNKTYVDTLVGTTKPNLEKHVNDHPAHSVTTTNLKNDLDYIMNGITGNEFIDEDDITGKPQIFKDFHRFAKKIKPFDLLLDTSKGYCSSRFVVNMYSAAKSEYTVVCEMWWKSNNVDPNSVTLTATSSVETVSRQRSNRFSNHIVSLNI</sequence>
<proteinExistence type="predicted"/>
<comment type="caution">
    <text evidence="2">The sequence shown here is derived from an EMBL/GenBank/DDBJ whole genome shotgun (WGS) entry which is preliminary data.</text>
</comment>
<evidence type="ECO:0000256" key="1">
    <source>
        <dbReference type="SAM" id="MobiDB-lite"/>
    </source>
</evidence>
<accession>A0A2B4RHA4</accession>
<feature type="compositionally biased region" description="Polar residues" evidence="1">
    <location>
        <begin position="207"/>
        <end position="216"/>
    </location>
</feature>
<dbReference type="Gene3D" id="1.20.5.320">
    <property type="entry name" value="6-Phosphogluconate Dehydrogenase, domain 3"/>
    <property type="match status" value="1"/>
</dbReference>
<dbReference type="EMBL" id="LSMT01000627">
    <property type="protein sequence ID" value="PFX15632.1"/>
    <property type="molecule type" value="Genomic_DNA"/>
</dbReference>
<name>A0A2B4RHA4_STYPI</name>
<feature type="region of interest" description="Disordered" evidence="1">
    <location>
        <begin position="161"/>
        <end position="251"/>
    </location>
</feature>
<keyword evidence="3" id="KW-1185">Reference proteome</keyword>
<protein>
    <submittedName>
        <fullName evidence="2">Uncharacterized protein</fullName>
    </submittedName>
</protein>
<evidence type="ECO:0000313" key="3">
    <source>
        <dbReference type="Proteomes" id="UP000225706"/>
    </source>
</evidence>